<comment type="caution">
    <text evidence="5">The sequence shown here is derived from an EMBL/GenBank/DDBJ whole genome shotgun (WGS) entry which is preliminary data.</text>
</comment>
<dbReference type="InterPro" id="IPR003593">
    <property type="entry name" value="AAA+_ATPase"/>
</dbReference>
<keyword evidence="6" id="KW-1185">Reference proteome</keyword>
<dbReference type="GO" id="GO:0005524">
    <property type="term" value="F:ATP binding"/>
    <property type="evidence" value="ECO:0007669"/>
    <property type="project" value="UniProtKB-KW"/>
</dbReference>
<evidence type="ECO:0000256" key="3">
    <source>
        <dbReference type="ARBA" id="ARBA00022840"/>
    </source>
</evidence>
<dbReference type="SUPFAM" id="SSF52540">
    <property type="entry name" value="P-loop containing nucleoside triphosphate hydrolases"/>
    <property type="match status" value="1"/>
</dbReference>
<dbReference type="InterPro" id="IPR017871">
    <property type="entry name" value="ABC_transporter-like_CS"/>
</dbReference>
<evidence type="ECO:0000256" key="2">
    <source>
        <dbReference type="ARBA" id="ARBA00022741"/>
    </source>
</evidence>
<dbReference type="PROSITE" id="PS00211">
    <property type="entry name" value="ABC_TRANSPORTER_1"/>
    <property type="match status" value="1"/>
</dbReference>
<evidence type="ECO:0000313" key="5">
    <source>
        <dbReference type="EMBL" id="MDG0815348.1"/>
    </source>
</evidence>
<evidence type="ECO:0000256" key="1">
    <source>
        <dbReference type="ARBA" id="ARBA00022448"/>
    </source>
</evidence>
<evidence type="ECO:0000313" key="6">
    <source>
        <dbReference type="Proteomes" id="UP001152321"/>
    </source>
</evidence>
<proteinExistence type="predicted"/>
<dbReference type="RefSeq" id="WP_277576824.1">
    <property type="nucleotide sequence ID" value="NZ_JANRMI010000001.1"/>
</dbReference>
<dbReference type="EMBL" id="JANRMI010000001">
    <property type="protein sequence ID" value="MDG0815348.1"/>
    <property type="molecule type" value="Genomic_DNA"/>
</dbReference>
<dbReference type="PROSITE" id="PS50893">
    <property type="entry name" value="ABC_TRANSPORTER_2"/>
    <property type="match status" value="1"/>
</dbReference>
<feature type="domain" description="ABC transporter" evidence="4">
    <location>
        <begin position="10"/>
        <end position="246"/>
    </location>
</feature>
<dbReference type="InterPro" id="IPR003439">
    <property type="entry name" value="ABC_transporter-like_ATP-bd"/>
</dbReference>
<dbReference type="PANTHER" id="PTHR43023:SF6">
    <property type="entry name" value="INTERMEMBRANE PHOSPHOLIPID TRANSPORT SYSTEM ATP-BINDING PROTEIN MLAF"/>
    <property type="match status" value="1"/>
</dbReference>
<dbReference type="Pfam" id="PF00005">
    <property type="entry name" value="ABC_tran"/>
    <property type="match status" value="1"/>
</dbReference>
<organism evidence="5 6">
    <name type="scientific">Bdellovibrio svalbardensis</name>
    <dbReference type="NCBI Taxonomy" id="2972972"/>
    <lineage>
        <taxon>Bacteria</taxon>
        <taxon>Pseudomonadati</taxon>
        <taxon>Bdellovibrionota</taxon>
        <taxon>Bdellovibrionia</taxon>
        <taxon>Bdellovibrionales</taxon>
        <taxon>Pseudobdellovibrionaceae</taxon>
        <taxon>Bdellovibrio</taxon>
    </lineage>
</organism>
<reference evidence="5" key="1">
    <citation type="submission" date="2022-08" db="EMBL/GenBank/DDBJ databases">
        <title>Novel Bdellovibrio Species Isolated from Svalbard: Designation Bdellovibrio svalbardensis.</title>
        <authorList>
            <person name="Mitchell R.J."/>
            <person name="Choi S.Y."/>
        </authorList>
    </citation>
    <scope>NUCLEOTIDE SEQUENCE</scope>
    <source>
        <strain evidence="5">PAP01</strain>
    </source>
</reference>
<protein>
    <submittedName>
        <fullName evidence="5">ABC transporter ATP-binding protein</fullName>
    </submittedName>
</protein>
<keyword evidence="1" id="KW-0813">Transport</keyword>
<dbReference type="Proteomes" id="UP001152321">
    <property type="component" value="Unassembled WGS sequence"/>
</dbReference>
<accession>A0ABT6DET1</accession>
<dbReference type="SMART" id="SM00382">
    <property type="entry name" value="AAA"/>
    <property type="match status" value="1"/>
</dbReference>
<keyword evidence="2" id="KW-0547">Nucleotide-binding</keyword>
<evidence type="ECO:0000259" key="4">
    <source>
        <dbReference type="PROSITE" id="PS50893"/>
    </source>
</evidence>
<dbReference type="CDD" id="cd03261">
    <property type="entry name" value="ABC_Org_Solvent_Resistant"/>
    <property type="match status" value="1"/>
</dbReference>
<dbReference type="Gene3D" id="3.40.50.300">
    <property type="entry name" value="P-loop containing nucleotide triphosphate hydrolases"/>
    <property type="match status" value="1"/>
</dbReference>
<sequence length="250" mass="27684">MSNEKPQSFLEVIDFKKSFGEKQVHDGVSFYVRKGECLGLIGGSGTGKSVLLRSLVGLEKPDSGKIIIDGEDIVPKNERELIEVRKKVAYAFQGGALFDSMTVYENLAYPLREHFHFTEKEIAEQIRAQLEEFGLDPSSEKLYPGSLSGGMQKRVGLARSMMMHPQVVLYDEPTAGLDPYNTKKIQESILKMKAKGVTSILVTHDMPTVYAVCDKVALLLNGRIGEQYTIDKLKTEPSGAMTEFINGESA</sequence>
<name>A0ABT6DET1_9BACT</name>
<gene>
    <name evidence="5" type="ORF">NWE73_03175</name>
</gene>
<dbReference type="InterPro" id="IPR027417">
    <property type="entry name" value="P-loop_NTPase"/>
</dbReference>
<keyword evidence="3 5" id="KW-0067">ATP-binding</keyword>
<dbReference type="PANTHER" id="PTHR43023">
    <property type="entry name" value="PROTEIN TRIGALACTOSYLDIACYLGLYCEROL 3, CHLOROPLASTIC"/>
    <property type="match status" value="1"/>
</dbReference>